<accession>A0A2G9PU76</accession>
<evidence type="ECO:0000256" key="1">
    <source>
        <dbReference type="SAM" id="Phobius"/>
    </source>
</evidence>
<gene>
    <name evidence="2" type="ORF">AB205_0059980</name>
</gene>
<dbReference type="Proteomes" id="UP000228934">
    <property type="component" value="Unassembled WGS sequence"/>
</dbReference>
<dbReference type="AlphaFoldDB" id="A0A2G9PU76"/>
<reference evidence="3" key="1">
    <citation type="journal article" date="2017" name="Nat. Commun.">
        <title>The North American bullfrog draft genome provides insight into hormonal regulation of long noncoding RNA.</title>
        <authorList>
            <person name="Hammond S.A."/>
            <person name="Warren R.L."/>
            <person name="Vandervalk B.P."/>
            <person name="Kucuk E."/>
            <person name="Khan H."/>
            <person name="Gibb E.A."/>
            <person name="Pandoh P."/>
            <person name="Kirk H."/>
            <person name="Zhao Y."/>
            <person name="Jones M."/>
            <person name="Mungall A.J."/>
            <person name="Coope R."/>
            <person name="Pleasance S."/>
            <person name="Moore R.A."/>
            <person name="Holt R.A."/>
            <person name="Round J.M."/>
            <person name="Ohora S."/>
            <person name="Walle B.V."/>
            <person name="Veldhoen N."/>
            <person name="Helbing C.C."/>
            <person name="Birol I."/>
        </authorList>
    </citation>
    <scope>NUCLEOTIDE SEQUENCE [LARGE SCALE GENOMIC DNA]</scope>
</reference>
<name>A0A2G9PU76_AQUCT</name>
<keyword evidence="1" id="KW-0472">Membrane</keyword>
<proteinExistence type="predicted"/>
<keyword evidence="1" id="KW-0812">Transmembrane</keyword>
<organism evidence="2 3">
    <name type="scientific">Aquarana catesbeiana</name>
    <name type="common">American bullfrog</name>
    <name type="synonym">Rana catesbeiana</name>
    <dbReference type="NCBI Taxonomy" id="8400"/>
    <lineage>
        <taxon>Eukaryota</taxon>
        <taxon>Metazoa</taxon>
        <taxon>Chordata</taxon>
        <taxon>Craniata</taxon>
        <taxon>Vertebrata</taxon>
        <taxon>Euteleostomi</taxon>
        <taxon>Amphibia</taxon>
        <taxon>Batrachia</taxon>
        <taxon>Anura</taxon>
        <taxon>Neobatrachia</taxon>
        <taxon>Ranoidea</taxon>
        <taxon>Ranidae</taxon>
        <taxon>Aquarana</taxon>
    </lineage>
</organism>
<protein>
    <submittedName>
        <fullName evidence="2">Uncharacterized protein</fullName>
    </submittedName>
</protein>
<dbReference type="OrthoDB" id="10250120at2759"/>
<feature type="transmembrane region" description="Helical" evidence="1">
    <location>
        <begin position="71"/>
        <end position="91"/>
    </location>
</feature>
<keyword evidence="1" id="KW-1133">Transmembrane helix</keyword>
<dbReference type="EMBL" id="KV922696">
    <property type="protein sequence ID" value="PIO06892.1"/>
    <property type="molecule type" value="Genomic_DNA"/>
</dbReference>
<evidence type="ECO:0000313" key="2">
    <source>
        <dbReference type="EMBL" id="PIO06892.1"/>
    </source>
</evidence>
<keyword evidence="3" id="KW-1185">Reference proteome</keyword>
<sequence length="126" mass="14564">MSHKRANESCRAGGVPLCKSRKSTGSSFTCPQLKWMQPDSVEGDFRSIFGKYRITVYKTICKKNPVLVYNFYFASNVLYSPIVWFVLAYFIKLNKNSVKKKYIFIFFLHLLKNCGRKMKSATLHAS</sequence>
<evidence type="ECO:0000313" key="3">
    <source>
        <dbReference type="Proteomes" id="UP000228934"/>
    </source>
</evidence>